<protein>
    <submittedName>
        <fullName evidence="2">Uncharacterized protein</fullName>
    </submittedName>
</protein>
<dbReference type="EMBL" id="BAABBW010000002">
    <property type="protein sequence ID" value="GAA4173421.1"/>
    <property type="molecule type" value="Genomic_DNA"/>
</dbReference>
<proteinExistence type="predicted"/>
<comment type="caution">
    <text evidence="2">The sequence shown here is derived from an EMBL/GenBank/DDBJ whole genome shotgun (WGS) entry which is preliminary data.</text>
</comment>
<organism evidence="2 3">
    <name type="scientific">Gryllotalpicola koreensis</name>
    <dbReference type="NCBI Taxonomy" id="993086"/>
    <lineage>
        <taxon>Bacteria</taxon>
        <taxon>Bacillati</taxon>
        <taxon>Actinomycetota</taxon>
        <taxon>Actinomycetes</taxon>
        <taxon>Micrococcales</taxon>
        <taxon>Microbacteriaceae</taxon>
        <taxon>Gryllotalpicola</taxon>
    </lineage>
</organism>
<evidence type="ECO:0000313" key="2">
    <source>
        <dbReference type="EMBL" id="GAA4173421.1"/>
    </source>
</evidence>
<name>A0ABP7ZYB7_9MICO</name>
<feature type="region of interest" description="Disordered" evidence="1">
    <location>
        <begin position="27"/>
        <end position="72"/>
    </location>
</feature>
<evidence type="ECO:0000313" key="3">
    <source>
        <dbReference type="Proteomes" id="UP001501079"/>
    </source>
</evidence>
<reference evidence="3" key="1">
    <citation type="journal article" date="2019" name="Int. J. Syst. Evol. Microbiol.">
        <title>The Global Catalogue of Microorganisms (GCM) 10K type strain sequencing project: providing services to taxonomists for standard genome sequencing and annotation.</title>
        <authorList>
            <consortium name="The Broad Institute Genomics Platform"/>
            <consortium name="The Broad Institute Genome Sequencing Center for Infectious Disease"/>
            <person name="Wu L."/>
            <person name="Ma J."/>
        </authorList>
    </citation>
    <scope>NUCLEOTIDE SEQUENCE [LARGE SCALE GENOMIC DNA]</scope>
    <source>
        <strain evidence="3">JCM 17591</strain>
    </source>
</reference>
<evidence type="ECO:0000256" key="1">
    <source>
        <dbReference type="SAM" id="MobiDB-lite"/>
    </source>
</evidence>
<gene>
    <name evidence="2" type="ORF">GCM10022287_15760</name>
</gene>
<accession>A0ABP7ZYB7</accession>
<sequence>MDECCRVEQLKGARGADDRVELALRHGRLAHPGDRPPPPVAELGPEPFTTAEKSPRVVQQSGDIGTDGRDNRGAVIEESVETGLNQIDEPHTFRHHARLMAVQRASSPVGPRLHWGVTA</sequence>
<keyword evidence="3" id="KW-1185">Reference proteome</keyword>
<dbReference type="Proteomes" id="UP001501079">
    <property type="component" value="Unassembled WGS sequence"/>
</dbReference>